<feature type="non-terminal residue" evidence="1">
    <location>
        <position position="207"/>
    </location>
</feature>
<name>A0A8S3ZXJ3_9EUPU</name>
<evidence type="ECO:0008006" key="3">
    <source>
        <dbReference type="Google" id="ProtNLM"/>
    </source>
</evidence>
<evidence type="ECO:0000313" key="1">
    <source>
        <dbReference type="EMBL" id="CAG5132762.1"/>
    </source>
</evidence>
<proteinExistence type="predicted"/>
<reference evidence="1" key="1">
    <citation type="submission" date="2021-04" db="EMBL/GenBank/DDBJ databases">
        <authorList>
            <consortium name="Molecular Ecology Group"/>
        </authorList>
    </citation>
    <scope>NUCLEOTIDE SEQUENCE</scope>
</reference>
<dbReference type="AlphaFoldDB" id="A0A8S3ZXJ3"/>
<dbReference type="SUPFAM" id="SSF49785">
    <property type="entry name" value="Galactose-binding domain-like"/>
    <property type="match status" value="1"/>
</dbReference>
<dbReference type="InterPro" id="IPR051941">
    <property type="entry name" value="BG_Antigen-Binding_Lectin"/>
</dbReference>
<keyword evidence="2" id="KW-1185">Reference proteome</keyword>
<gene>
    <name evidence="1" type="ORF">CUNI_LOCUS18320</name>
</gene>
<accession>A0A8S3ZXJ3</accession>
<sequence>LSVNFTLGTTAVICYFMKKQLVDNRTLDVHCDLTQLIDTIDLTGRSVGFLCSVHVSGGRNVALKAWTYQDTTDVQLVRGISLRFSSDKAVDSNTDGNFYNSLSCSRTASHRAPGFPLPTWIVKLSREFAVNRYAIHNRRDVQANLLTGFRLYSFDSQNNSQFVFNNTDTVTKQVYTINHMPLPIKAVVVMATNRNGILALCEVEIYG</sequence>
<feature type="non-terminal residue" evidence="1">
    <location>
        <position position="1"/>
    </location>
</feature>
<dbReference type="Gene3D" id="2.60.120.260">
    <property type="entry name" value="Galactose-binding domain-like"/>
    <property type="match status" value="1"/>
</dbReference>
<evidence type="ECO:0000313" key="2">
    <source>
        <dbReference type="Proteomes" id="UP000678393"/>
    </source>
</evidence>
<dbReference type="InterPro" id="IPR008979">
    <property type="entry name" value="Galactose-bd-like_sf"/>
</dbReference>
<dbReference type="PANTHER" id="PTHR45713">
    <property type="entry name" value="FTP DOMAIN-CONTAINING PROTEIN"/>
    <property type="match status" value="1"/>
</dbReference>
<dbReference type="PANTHER" id="PTHR45713:SF6">
    <property type="entry name" value="F5_8 TYPE C DOMAIN-CONTAINING PROTEIN"/>
    <property type="match status" value="1"/>
</dbReference>
<protein>
    <recommendedName>
        <fullName evidence="3">F5/8 type C domain-containing protein</fullName>
    </recommendedName>
</protein>
<dbReference type="OrthoDB" id="6151688at2759"/>
<dbReference type="Proteomes" id="UP000678393">
    <property type="component" value="Unassembled WGS sequence"/>
</dbReference>
<comment type="caution">
    <text evidence="1">The sequence shown here is derived from an EMBL/GenBank/DDBJ whole genome shotgun (WGS) entry which is preliminary data.</text>
</comment>
<dbReference type="EMBL" id="CAJHNH020005626">
    <property type="protein sequence ID" value="CAG5132762.1"/>
    <property type="molecule type" value="Genomic_DNA"/>
</dbReference>
<organism evidence="1 2">
    <name type="scientific">Candidula unifasciata</name>
    <dbReference type="NCBI Taxonomy" id="100452"/>
    <lineage>
        <taxon>Eukaryota</taxon>
        <taxon>Metazoa</taxon>
        <taxon>Spiralia</taxon>
        <taxon>Lophotrochozoa</taxon>
        <taxon>Mollusca</taxon>
        <taxon>Gastropoda</taxon>
        <taxon>Heterobranchia</taxon>
        <taxon>Euthyneura</taxon>
        <taxon>Panpulmonata</taxon>
        <taxon>Eupulmonata</taxon>
        <taxon>Stylommatophora</taxon>
        <taxon>Helicina</taxon>
        <taxon>Helicoidea</taxon>
        <taxon>Geomitridae</taxon>
        <taxon>Candidula</taxon>
    </lineage>
</organism>